<dbReference type="Pfam" id="PF13675">
    <property type="entry name" value="PilJ"/>
    <property type="match status" value="1"/>
</dbReference>
<reference evidence="18 19" key="1">
    <citation type="submission" date="2021-02" db="EMBL/GenBank/DDBJ databases">
        <authorList>
            <person name="Park J.-S."/>
        </authorList>
    </citation>
    <scope>NUCLEOTIDE SEQUENCE [LARGE SCALE GENOMIC DNA]</scope>
    <source>
        <strain evidence="18 19">188UL20-2</strain>
    </source>
</reference>
<keyword evidence="11 15" id="KW-1133">Transmembrane helix</keyword>
<evidence type="ECO:0000256" key="2">
    <source>
        <dbReference type="ARBA" id="ARBA00004429"/>
    </source>
</evidence>
<dbReference type="CDD" id="cd16917">
    <property type="entry name" value="HATPase_UhpB-NarQ-NarX-like"/>
    <property type="match status" value="1"/>
</dbReference>
<sequence>MRQPKSLIRSFVLCLLAIGLLSLFTTVYSLLSLNMSMRDGEAINVSGSMRMQSYRLAYDIQSQDDLFDLHVKQFESSLYSPSMSALDHWAAPEDIRNDYLKLIDRWLMLKRVLLSDRNDQYLHSVQEFVTQIDQLVSKLQVYSEKKLQNLALIGGFGLGGILVVSLYILLIVRKRVLEPVNGLIEASQSIQRREFDIHLKPSGSKEMDYVGRSFTLMSKELGQLYDDLESAVAQKTSELQQANGSLNTLYRTTSLLADPSLNYSLFQTMLDELVAHSSVAGVKAIVIDESDVDVLFVSGASTGAITTQRKLQYSDIEQGQITLFLNEEVDESFIESFTQIYSRAIYYKATKKQQQQLLIHTERATIARELHDSLAQNLSYLKIQTVLLKRELSSHPVVLDLDEGLRSCYQQLRELLKTFRLPVGELNFAEALKTTVEDLQGRTDAKIEYNNQLNSLRLTAEQHVHVLQIVREATLNAAKHARANHISIACIDRGNEVCIEVNDDGKGFEVGKSQDGHYGLAILHERTEQLGGTISIESTIGQGSRIHMCFEPQA</sequence>
<dbReference type="InterPro" id="IPR003660">
    <property type="entry name" value="HAMP_dom"/>
</dbReference>
<keyword evidence="19" id="KW-1185">Reference proteome</keyword>
<gene>
    <name evidence="18" type="primary">narQ</name>
    <name evidence="18" type="ORF">JQC93_04910</name>
</gene>
<dbReference type="InterPro" id="IPR042295">
    <property type="entry name" value="NarX-like_N_sf"/>
</dbReference>
<dbReference type="NCBIfam" id="NF008184">
    <property type="entry name" value="PRK10935.1"/>
    <property type="match status" value="1"/>
</dbReference>
<dbReference type="InterPro" id="IPR050482">
    <property type="entry name" value="Sensor_HK_TwoCompSys"/>
</dbReference>
<dbReference type="GO" id="GO:0004673">
    <property type="term" value="F:protein histidine kinase activity"/>
    <property type="evidence" value="ECO:0007669"/>
    <property type="project" value="UniProtKB-EC"/>
</dbReference>
<keyword evidence="5" id="KW-0597">Phosphoprotein</keyword>
<keyword evidence="12 14" id="KW-0902">Two-component regulatory system</keyword>
<dbReference type="Gene3D" id="1.20.5.1930">
    <property type="match status" value="1"/>
</dbReference>
<dbReference type="EC" id="2.7.13.3" evidence="14"/>
<dbReference type="InterPro" id="IPR005467">
    <property type="entry name" value="His_kinase_dom"/>
</dbReference>
<evidence type="ECO:0000256" key="1">
    <source>
        <dbReference type="ARBA" id="ARBA00000085"/>
    </source>
</evidence>
<dbReference type="InterPro" id="IPR011712">
    <property type="entry name" value="Sig_transdc_His_kin_sub3_dim/P"/>
</dbReference>
<comment type="subcellular location">
    <subcellularLocation>
        <location evidence="2">Cell inner membrane</location>
        <topology evidence="2">Multi-pass membrane protein</topology>
    </subcellularLocation>
</comment>
<evidence type="ECO:0000256" key="13">
    <source>
        <dbReference type="ARBA" id="ARBA00023136"/>
    </source>
</evidence>
<comment type="catalytic activity">
    <reaction evidence="1 14">
        <text>ATP + protein L-histidine = ADP + protein N-phospho-L-histidine.</text>
        <dbReference type="EC" id="2.7.13.3"/>
    </reaction>
</comment>
<keyword evidence="6 14" id="KW-0808">Transferase</keyword>
<dbReference type="Proteomes" id="UP000809621">
    <property type="component" value="Unassembled WGS sequence"/>
</dbReference>
<dbReference type="SUPFAM" id="SSF55874">
    <property type="entry name" value="ATPase domain of HSP90 chaperone/DNA topoisomerase II/histidine kinase"/>
    <property type="match status" value="1"/>
</dbReference>
<dbReference type="Gene3D" id="1.20.120.960">
    <property type="entry name" value="Histidine kinase NarX, sensor domain"/>
    <property type="match status" value="1"/>
</dbReference>
<dbReference type="SMART" id="SM00387">
    <property type="entry name" value="HATPase_c"/>
    <property type="match status" value="1"/>
</dbReference>
<dbReference type="Pfam" id="PF02518">
    <property type="entry name" value="HATPase_c"/>
    <property type="match status" value="1"/>
</dbReference>
<feature type="transmembrane region" description="Helical" evidence="15">
    <location>
        <begin position="12"/>
        <end position="31"/>
    </location>
</feature>
<evidence type="ECO:0000259" key="17">
    <source>
        <dbReference type="PROSITE" id="PS50885"/>
    </source>
</evidence>
<dbReference type="Pfam" id="PF07730">
    <property type="entry name" value="HisKA_3"/>
    <property type="match status" value="1"/>
</dbReference>
<dbReference type="InterPro" id="IPR003594">
    <property type="entry name" value="HATPase_dom"/>
</dbReference>
<keyword evidence="9 14" id="KW-0418">Kinase</keyword>
<dbReference type="PANTHER" id="PTHR24421:SF10">
    <property type="entry name" value="NITRATE_NITRITE SENSOR PROTEIN NARQ"/>
    <property type="match status" value="1"/>
</dbReference>
<dbReference type="PANTHER" id="PTHR24421">
    <property type="entry name" value="NITRATE/NITRITE SENSOR PROTEIN NARX-RELATED"/>
    <property type="match status" value="1"/>
</dbReference>
<evidence type="ECO:0000256" key="4">
    <source>
        <dbReference type="ARBA" id="ARBA00022519"/>
    </source>
</evidence>
<evidence type="ECO:0000256" key="15">
    <source>
        <dbReference type="SAM" id="Phobius"/>
    </source>
</evidence>
<evidence type="ECO:0000256" key="8">
    <source>
        <dbReference type="ARBA" id="ARBA00022741"/>
    </source>
</evidence>
<evidence type="ECO:0000259" key="16">
    <source>
        <dbReference type="PROSITE" id="PS50109"/>
    </source>
</evidence>
<dbReference type="InterPro" id="IPR036890">
    <property type="entry name" value="HATPase_C_sf"/>
</dbReference>
<keyword evidence="4 14" id="KW-0997">Cell inner membrane</keyword>
<feature type="transmembrane region" description="Helical" evidence="15">
    <location>
        <begin position="150"/>
        <end position="172"/>
    </location>
</feature>
<keyword evidence="7 15" id="KW-0812">Transmembrane</keyword>
<evidence type="ECO:0000256" key="7">
    <source>
        <dbReference type="ARBA" id="ARBA00022692"/>
    </source>
</evidence>
<dbReference type="PIRSF" id="PIRSF003167">
    <property type="entry name" value="STHK_NarX/NarQ"/>
    <property type="match status" value="1"/>
</dbReference>
<dbReference type="InterPro" id="IPR016380">
    <property type="entry name" value="Sig_transdc_His_kin_NarX/NarQ"/>
</dbReference>
<dbReference type="PROSITE" id="PS50885">
    <property type="entry name" value="HAMP"/>
    <property type="match status" value="1"/>
</dbReference>
<name>A0ABS2HIR4_9VIBR</name>
<feature type="domain" description="Histidine kinase" evidence="16">
    <location>
        <begin position="365"/>
        <end position="554"/>
    </location>
</feature>
<dbReference type="RefSeq" id="WP_205157319.1">
    <property type="nucleotide sequence ID" value="NZ_JAFEUM010000001.1"/>
</dbReference>
<comment type="caution">
    <text evidence="18">The sequence shown here is derived from an EMBL/GenBank/DDBJ whole genome shotgun (WGS) entry which is preliminary data.</text>
</comment>
<protein>
    <recommendedName>
        <fullName evidence="14">Sensor protein</fullName>
        <ecNumber evidence="14">2.7.13.3</ecNumber>
    </recommendedName>
</protein>
<proteinExistence type="predicted"/>
<keyword evidence="10 14" id="KW-0067">ATP-binding</keyword>
<dbReference type="Gene3D" id="3.30.565.10">
    <property type="entry name" value="Histidine kinase-like ATPase, C-terminal domain"/>
    <property type="match status" value="1"/>
</dbReference>
<dbReference type="PROSITE" id="PS50109">
    <property type="entry name" value="HIS_KIN"/>
    <property type="match status" value="1"/>
</dbReference>
<evidence type="ECO:0000256" key="12">
    <source>
        <dbReference type="ARBA" id="ARBA00023012"/>
    </source>
</evidence>
<keyword evidence="8 14" id="KW-0547">Nucleotide-binding</keyword>
<feature type="domain" description="HAMP" evidence="17">
    <location>
        <begin position="174"/>
        <end position="226"/>
    </location>
</feature>
<accession>A0ABS2HIR4</accession>
<organism evidence="18 19">
    <name type="scientific">Vibrio ulleungensis</name>
    <dbReference type="NCBI Taxonomy" id="2807619"/>
    <lineage>
        <taxon>Bacteria</taxon>
        <taxon>Pseudomonadati</taxon>
        <taxon>Pseudomonadota</taxon>
        <taxon>Gammaproteobacteria</taxon>
        <taxon>Vibrionales</taxon>
        <taxon>Vibrionaceae</taxon>
        <taxon>Vibrio</taxon>
    </lineage>
</organism>
<evidence type="ECO:0000313" key="19">
    <source>
        <dbReference type="Proteomes" id="UP000809621"/>
    </source>
</evidence>
<evidence type="ECO:0000256" key="14">
    <source>
        <dbReference type="PIRNR" id="PIRNR003167"/>
    </source>
</evidence>
<evidence type="ECO:0000313" key="18">
    <source>
        <dbReference type="EMBL" id="MBM7035742.1"/>
    </source>
</evidence>
<evidence type="ECO:0000256" key="5">
    <source>
        <dbReference type="ARBA" id="ARBA00022553"/>
    </source>
</evidence>
<evidence type="ECO:0000256" key="9">
    <source>
        <dbReference type="ARBA" id="ARBA00022777"/>
    </source>
</evidence>
<dbReference type="EMBL" id="JAFEUM010000001">
    <property type="protein sequence ID" value="MBM7035742.1"/>
    <property type="molecule type" value="Genomic_DNA"/>
</dbReference>
<keyword evidence="3 14" id="KW-1003">Cell membrane</keyword>
<keyword evidence="13 14" id="KW-0472">Membrane</keyword>
<evidence type="ECO:0000256" key="10">
    <source>
        <dbReference type="ARBA" id="ARBA00022840"/>
    </source>
</evidence>
<evidence type="ECO:0000256" key="6">
    <source>
        <dbReference type="ARBA" id="ARBA00022679"/>
    </source>
</evidence>
<dbReference type="CDD" id="cd22899">
    <property type="entry name" value="NarQ_sensor"/>
    <property type="match status" value="1"/>
</dbReference>
<dbReference type="SMART" id="SM00304">
    <property type="entry name" value="HAMP"/>
    <property type="match status" value="1"/>
</dbReference>
<evidence type="ECO:0000256" key="11">
    <source>
        <dbReference type="ARBA" id="ARBA00022989"/>
    </source>
</evidence>
<dbReference type="InterPro" id="IPR029095">
    <property type="entry name" value="NarX-like_N"/>
</dbReference>
<evidence type="ECO:0000256" key="3">
    <source>
        <dbReference type="ARBA" id="ARBA00022475"/>
    </source>
</evidence>